<proteinExistence type="predicted"/>
<evidence type="ECO:0000313" key="3">
    <source>
        <dbReference type="Proteomes" id="UP001151699"/>
    </source>
</evidence>
<dbReference type="EMBL" id="WJQU01006380">
    <property type="protein sequence ID" value="KAJ6597366.1"/>
    <property type="molecule type" value="Genomic_DNA"/>
</dbReference>
<dbReference type="CDD" id="cd23650">
    <property type="entry name" value="TRP_CaM_bind1"/>
    <property type="match status" value="1"/>
</dbReference>
<gene>
    <name evidence="2" type="primary">trp_0</name>
    <name evidence="2" type="ORF">Bhyg_15474</name>
</gene>
<reference evidence="2" key="1">
    <citation type="submission" date="2022-07" db="EMBL/GenBank/DDBJ databases">
        <authorList>
            <person name="Trinca V."/>
            <person name="Uliana J.V.C."/>
            <person name="Torres T.T."/>
            <person name="Ward R.J."/>
            <person name="Monesi N."/>
        </authorList>
    </citation>
    <scope>NUCLEOTIDE SEQUENCE</scope>
    <source>
        <strain evidence="2">HSMRA1968</strain>
        <tissue evidence="2">Whole embryos</tissue>
    </source>
</reference>
<feature type="compositionally biased region" description="Low complexity" evidence="1">
    <location>
        <begin position="294"/>
        <end position="303"/>
    </location>
</feature>
<comment type="caution">
    <text evidence="2">The sequence shown here is derived from an EMBL/GenBank/DDBJ whole genome shotgun (WGS) entry which is preliminary data.</text>
</comment>
<feature type="region of interest" description="Disordered" evidence="1">
    <location>
        <begin position="278"/>
        <end position="303"/>
    </location>
</feature>
<organism evidence="2 3">
    <name type="scientific">Pseudolycoriella hygida</name>
    <dbReference type="NCBI Taxonomy" id="35572"/>
    <lineage>
        <taxon>Eukaryota</taxon>
        <taxon>Metazoa</taxon>
        <taxon>Ecdysozoa</taxon>
        <taxon>Arthropoda</taxon>
        <taxon>Hexapoda</taxon>
        <taxon>Insecta</taxon>
        <taxon>Pterygota</taxon>
        <taxon>Neoptera</taxon>
        <taxon>Endopterygota</taxon>
        <taxon>Diptera</taxon>
        <taxon>Nematocera</taxon>
        <taxon>Sciaroidea</taxon>
        <taxon>Sciaridae</taxon>
        <taxon>Pseudolycoriella</taxon>
    </lineage>
</organism>
<evidence type="ECO:0000256" key="1">
    <source>
        <dbReference type="SAM" id="MobiDB-lite"/>
    </source>
</evidence>
<dbReference type="OrthoDB" id="2373987at2759"/>
<name>A0A9Q0MI31_9DIPT</name>
<keyword evidence="3" id="KW-1185">Reference proteome</keyword>
<protein>
    <submittedName>
        <fullName evidence="2">Transient receptor potential protein</fullName>
    </submittedName>
</protein>
<evidence type="ECO:0000313" key="2">
    <source>
        <dbReference type="EMBL" id="KAJ6597366.1"/>
    </source>
</evidence>
<feature type="non-terminal residue" evidence="2">
    <location>
        <position position="303"/>
    </location>
</feature>
<accession>A0A9Q0MI31</accession>
<dbReference type="Proteomes" id="UP001151699">
    <property type="component" value="Unassembled WGS sequence"/>
</dbReference>
<keyword evidence="2" id="KW-0675">Receptor</keyword>
<feature type="non-terminal residue" evidence="2">
    <location>
        <position position="1"/>
    </location>
</feature>
<dbReference type="AlphaFoldDB" id="A0A9Q0MI31"/>
<sequence length="303" mass="33820">RKSEDKSKKRHTNVMRLLVRRYVTAEQRKRDDFGITEDDVMEIRQDISTLRYELIDILHKNGMKTPQVDKTDMSLAGKKGKMLERRILKDFQIGIVEGIVTEVVQGSKEVKDVFSSIAKAIGASGKNKKEDWNEVVRKSTMHRDPIGSTRASIVRKDRRSLRKHILETANQGLQMDTDLLLQFNPKLTDATKGTRVAYVKFMANALKDSKDGVKIVDETQKSSIDELVLKPNLKSIIKTKIIGVPGAGDTPTHSAVTTTTTTKVDIEEKKVVRVRTPIIEDPNESRSVSPIPPTSAAASTATS</sequence>